<protein>
    <recommendedName>
        <fullName evidence="3">DUF4129 domain-containing protein</fullName>
    </recommendedName>
</protein>
<feature type="non-terminal residue" evidence="2">
    <location>
        <position position="748"/>
    </location>
</feature>
<accession>A0A0F9I3B7</accession>
<name>A0A0F9I3B7_9ZZZZ</name>
<keyword evidence="1" id="KW-1133">Transmembrane helix</keyword>
<evidence type="ECO:0008006" key="3">
    <source>
        <dbReference type="Google" id="ProtNLM"/>
    </source>
</evidence>
<proteinExistence type="predicted"/>
<reference evidence="2" key="1">
    <citation type="journal article" date="2015" name="Nature">
        <title>Complex archaea that bridge the gap between prokaryotes and eukaryotes.</title>
        <authorList>
            <person name="Spang A."/>
            <person name="Saw J.H."/>
            <person name="Jorgensen S.L."/>
            <person name="Zaremba-Niedzwiedzka K."/>
            <person name="Martijn J."/>
            <person name="Lind A.E."/>
            <person name="van Eijk R."/>
            <person name="Schleper C."/>
            <person name="Guy L."/>
            <person name="Ettema T.J."/>
        </authorList>
    </citation>
    <scope>NUCLEOTIDE SEQUENCE</scope>
</reference>
<sequence length="748" mass="84668">LRRKIQKKSNKFVVIIILIILSSCLITLNFRIFSHKLDIHKNPKIPNNSGVWAKLNLNNYARNNTVHYHNETILIEGRLYNYVDENGINGYNVSVYVDGELLPDFNNITYNDGNFTIKNFTIPFDLAFYQNHTIKVNVTDELGNDFVELQNYYIFNLLPYANLTLTKSVNAEYAHNSTVQIQGRVYNSSNEAIGLSGLPVSIYVNGVWDSNFNNVTVSNGVFQINYTVPVDLEFQDYNIEVKASQASYWKNDIIPQNITIISIVPRARLTLTNTAFYNSRHYYGTTIPIEGKIYEFNDYSIGIPGISVALYIDGQLTAYNIDTDSNGEFIINYIIPLDLDISQGHRVEVNVTQDIWINETIIVPPEYFTLYINATTILNITGFDSGLKVTGESFNIQGYLRYGNYLSGAGIPNVNINYFWYNSSFSWPIGFFTINVNGTFSKDLQIPSIVYSPTINLKIIYPGNTINIDSSQANISNIRLFSNITCFWDVVSDATEGTNITIAGQIISSNNDSLFISNRTLSILYDGVRVGSVNTDENGDFTFTYTLPEGTGNKSIQVELLNSAGITLDSIIVLNVTTEEFVADVSTAAPPFLIFSLVFFPILIGVIVGLAVYGYRRYKKQEKKSRVVTIVLDLKFLNLKILKESGRLEESLSYLFNAIFMTLIEAKYGRVREENETIRDFAIVSVKELKLTPAAIYPFIQKVEAIIYGTPFKIKENEFYKTCELFSPLYFELTGNNFILNFYTNLIN</sequence>
<comment type="caution">
    <text evidence="2">The sequence shown here is derived from an EMBL/GenBank/DDBJ whole genome shotgun (WGS) entry which is preliminary data.</text>
</comment>
<keyword evidence="1" id="KW-0812">Transmembrane</keyword>
<dbReference type="EMBL" id="LAZR01022442">
    <property type="protein sequence ID" value="KKL81862.1"/>
    <property type="molecule type" value="Genomic_DNA"/>
</dbReference>
<feature type="transmembrane region" description="Helical" evidence="1">
    <location>
        <begin position="592"/>
        <end position="615"/>
    </location>
</feature>
<feature type="transmembrane region" description="Helical" evidence="1">
    <location>
        <begin position="12"/>
        <end position="33"/>
    </location>
</feature>
<dbReference type="AlphaFoldDB" id="A0A0F9I3B7"/>
<keyword evidence="1" id="KW-0472">Membrane</keyword>
<feature type="non-terminal residue" evidence="2">
    <location>
        <position position="1"/>
    </location>
</feature>
<evidence type="ECO:0000256" key="1">
    <source>
        <dbReference type="SAM" id="Phobius"/>
    </source>
</evidence>
<gene>
    <name evidence="2" type="ORF">LCGC14_1990520</name>
</gene>
<evidence type="ECO:0000313" key="2">
    <source>
        <dbReference type="EMBL" id="KKL81862.1"/>
    </source>
</evidence>
<organism evidence="2">
    <name type="scientific">marine sediment metagenome</name>
    <dbReference type="NCBI Taxonomy" id="412755"/>
    <lineage>
        <taxon>unclassified sequences</taxon>
        <taxon>metagenomes</taxon>
        <taxon>ecological metagenomes</taxon>
    </lineage>
</organism>